<feature type="compositionally biased region" description="Basic and acidic residues" evidence="1">
    <location>
        <begin position="100"/>
        <end position="112"/>
    </location>
</feature>
<evidence type="ECO:0000313" key="2">
    <source>
        <dbReference type="EMBL" id="CRZ11463.1"/>
    </source>
</evidence>
<evidence type="ECO:0008006" key="3">
    <source>
        <dbReference type="Google" id="ProtNLM"/>
    </source>
</evidence>
<accession>A0A0H5RBQ9</accession>
<dbReference type="AlphaFoldDB" id="A0A0H5RBQ9"/>
<dbReference type="EMBL" id="HACM01011021">
    <property type="protein sequence ID" value="CRZ11463.1"/>
    <property type="molecule type" value="Transcribed_RNA"/>
</dbReference>
<feature type="compositionally biased region" description="Basic residues" evidence="1">
    <location>
        <begin position="87"/>
        <end position="99"/>
    </location>
</feature>
<feature type="region of interest" description="Disordered" evidence="1">
    <location>
        <begin position="1"/>
        <end position="40"/>
    </location>
</feature>
<protein>
    <recommendedName>
        <fullName evidence="3">MalT-like TPR region domain-containing protein</fullName>
    </recommendedName>
</protein>
<feature type="compositionally biased region" description="Polar residues" evidence="1">
    <location>
        <begin position="72"/>
        <end position="83"/>
    </location>
</feature>
<sequence>MLEGTADAAKPCVRCKTRTPTPNGERRERQIRRPSSASSTCRYEDYTSLWIKKRIALKQRDDEPRSPPVGMNTLTSQQRSTELSKIYARRSRSQSKLLRHSSDLKGHERASSTDKSQGKRANPVGVVQNLELTLRKTADYFGYDSVQVSQEAKVIVKFANQAAMRLVEKGDTIAAISLFKRAESAGKLCPGSNALTYNNMACAYKRLGRLESGLDSIESALCTHKIGGEAGRCISLAAIRLNYGVILSAMGRHRESLQQIRASVYFLRKELFDPAASDSVAQLMRAVRWTLSRRRLGIFPIALYNLAVELEILGKKGRALEGYRMALYFAKKLVGKRHNTTATLEQRYRQYQMMLGTHKPTGMGLSWVCDGSGSEGDNPSARISRSGNSSLINISLPCCE</sequence>
<dbReference type="SUPFAM" id="SSF48452">
    <property type="entry name" value="TPR-like"/>
    <property type="match status" value="1"/>
</dbReference>
<evidence type="ECO:0000256" key="1">
    <source>
        <dbReference type="SAM" id="MobiDB-lite"/>
    </source>
</evidence>
<dbReference type="InterPro" id="IPR011990">
    <property type="entry name" value="TPR-like_helical_dom_sf"/>
</dbReference>
<name>A0A0H5RBQ9_9EUKA</name>
<proteinExistence type="predicted"/>
<dbReference type="Gene3D" id="1.25.40.10">
    <property type="entry name" value="Tetratricopeptide repeat domain"/>
    <property type="match status" value="1"/>
</dbReference>
<organism evidence="2">
    <name type="scientific">Spongospora subterranea</name>
    <dbReference type="NCBI Taxonomy" id="70186"/>
    <lineage>
        <taxon>Eukaryota</taxon>
        <taxon>Sar</taxon>
        <taxon>Rhizaria</taxon>
        <taxon>Endomyxa</taxon>
        <taxon>Phytomyxea</taxon>
        <taxon>Plasmodiophorida</taxon>
        <taxon>Plasmodiophoridae</taxon>
        <taxon>Spongospora</taxon>
    </lineage>
</organism>
<feature type="region of interest" description="Disordered" evidence="1">
    <location>
        <begin position="59"/>
        <end position="124"/>
    </location>
</feature>
<reference evidence="2" key="1">
    <citation type="submission" date="2015-04" db="EMBL/GenBank/DDBJ databases">
        <title>The genome sequence of the plant pathogenic Rhizarian Plasmodiophora brassicae reveals insights in its biotrophic life cycle and the origin of chitin synthesis.</title>
        <authorList>
            <person name="Schwelm A."/>
            <person name="Fogelqvist J."/>
            <person name="Knaust A."/>
            <person name="Julke S."/>
            <person name="Lilja T."/>
            <person name="Dhandapani V."/>
            <person name="Bonilla-Rosso G."/>
            <person name="Karlsson M."/>
            <person name="Shevchenko A."/>
            <person name="Choi S.R."/>
            <person name="Kim H.G."/>
            <person name="Park J.Y."/>
            <person name="Lim Y.P."/>
            <person name="Ludwig-Muller J."/>
            <person name="Dixelius C."/>
        </authorList>
    </citation>
    <scope>NUCLEOTIDE SEQUENCE</scope>
    <source>
        <tissue evidence="2">Potato root galls</tissue>
    </source>
</reference>